<accession>I7A6F4</accession>
<dbReference type="STRING" id="1191523.MROS_2216"/>
<dbReference type="HOGENOM" id="CLU_561196_0_0_10"/>
<dbReference type="OrthoDB" id="9807410at2"/>
<dbReference type="Proteomes" id="UP000009011">
    <property type="component" value="Chromosome"/>
</dbReference>
<organism evidence="2 3">
    <name type="scientific">Melioribacter roseus (strain DSM 23840 / JCM 17771 / VKM B-2668 / P3M-2)</name>
    <dbReference type="NCBI Taxonomy" id="1191523"/>
    <lineage>
        <taxon>Bacteria</taxon>
        <taxon>Pseudomonadati</taxon>
        <taxon>Ignavibacteriota</taxon>
        <taxon>Ignavibacteria</taxon>
        <taxon>Ignavibacteriales</taxon>
        <taxon>Melioribacteraceae</taxon>
        <taxon>Melioribacter</taxon>
    </lineage>
</organism>
<evidence type="ECO:0000313" key="2">
    <source>
        <dbReference type="EMBL" id="AFN75446.1"/>
    </source>
</evidence>
<dbReference type="Pfam" id="PF08308">
    <property type="entry name" value="PEGA"/>
    <property type="match status" value="2"/>
</dbReference>
<dbReference type="KEGG" id="mro:MROS_2216"/>
<dbReference type="RefSeq" id="WP_014856878.1">
    <property type="nucleotide sequence ID" value="NC_018178.1"/>
</dbReference>
<sequence>MKSFLKILTVGILALNIFISCDREVYTGSAEPEILYNGKIFVDSNPDSALIYIDGKNSGFVTPDTIKGLSEGVHYVTLKKKLFKDTTLAKEISGAEYKSIFVDFYKNPANFGIIYVNSKPEGAAIYLNNENTGFFTPKYLTNLLVGEYKVRCDLPLHRSDSAIVKVTYSKIQYLNFVLDDTSKWVNYNIDNSQLSSNHLSALAPGENGIWVGTRDRGIVRIRGDKFDIIQSTNSQLKYNFINSLYVRDNELYVATSGSLQKFDGSVWTDLTPNLPDPYVTSVIFDNNSVMWIGTQKGLVKYDGKSWKVFDRTSGMSSDFVTGIAIDNFNNVWVATNSAGINMYDGNQWKIYDMSNMNLSANLGNSIKDIACDKEGYVYAAHIYNSEKGELGGFTRFKDGAWEQLELKGVPSNLVESIYVDEEGNKWIGTKGGLTKFRHNPSDGYFFNTSNSKLLASQVVDIKLGPDGNLWIATFGGGLAKVKKGNY</sequence>
<dbReference type="InterPro" id="IPR013229">
    <property type="entry name" value="PEGA"/>
</dbReference>
<dbReference type="AlphaFoldDB" id="I7A6F4"/>
<dbReference type="SUPFAM" id="SSF63829">
    <property type="entry name" value="Calcium-dependent phosphotriesterase"/>
    <property type="match status" value="1"/>
</dbReference>
<keyword evidence="3" id="KW-1185">Reference proteome</keyword>
<dbReference type="eggNOG" id="COG3292">
    <property type="taxonomic scope" value="Bacteria"/>
</dbReference>
<protein>
    <recommendedName>
        <fullName evidence="1">PEGA domain-containing protein</fullName>
    </recommendedName>
</protein>
<dbReference type="Gene3D" id="2.130.10.10">
    <property type="entry name" value="YVTN repeat-like/Quinoprotein amine dehydrogenase"/>
    <property type="match status" value="2"/>
</dbReference>
<feature type="domain" description="PEGA" evidence="1">
    <location>
        <begin position="38"/>
        <end position="87"/>
    </location>
</feature>
<dbReference type="InterPro" id="IPR011110">
    <property type="entry name" value="Reg_prop"/>
</dbReference>
<proteinExistence type="predicted"/>
<dbReference type="PROSITE" id="PS51257">
    <property type="entry name" value="PROKAR_LIPOPROTEIN"/>
    <property type="match status" value="1"/>
</dbReference>
<dbReference type="InterPro" id="IPR015943">
    <property type="entry name" value="WD40/YVTN_repeat-like_dom_sf"/>
</dbReference>
<evidence type="ECO:0000313" key="3">
    <source>
        <dbReference type="Proteomes" id="UP000009011"/>
    </source>
</evidence>
<evidence type="ECO:0000259" key="1">
    <source>
        <dbReference type="Pfam" id="PF08308"/>
    </source>
</evidence>
<reference evidence="2 3" key="1">
    <citation type="journal article" date="2013" name="PLoS ONE">
        <title>Genomic analysis of Melioribacter roseus, facultatively anaerobic organotrophic bacterium representing a novel deep lineage within Bacteriodetes/Chlorobi group.</title>
        <authorList>
            <person name="Kadnikov V.V."/>
            <person name="Mardanov A.V."/>
            <person name="Podosokorskaya O.A."/>
            <person name="Gavrilov S.N."/>
            <person name="Kublanov I.V."/>
            <person name="Beletsky A.V."/>
            <person name="Bonch-Osmolovskaya E.A."/>
            <person name="Ravin N.V."/>
        </authorList>
    </citation>
    <scope>NUCLEOTIDE SEQUENCE [LARGE SCALE GENOMIC DNA]</scope>
    <source>
        <strain evidence="3">JCM 17771 / P3M-2</strain>
    </source>
</reference>
<dbReference type="EMBL" id="CP003557">
    <property type="protein sequence ID" value="AFN75446.1"/>
    <property type="molecule type" value="Genomic_DNA"/>
</dbReference>
<name>I7A6F4_MELRP</name>
<dbReference type="Pfam" id="PF07494">
    <property type="entry name" value="Reg_prop"/>
    <property type="match status" value="1"/>
</dbReference>
<gene>
    <name evidence="2" type="ordered locus">MROS_2216</name>
</gene>
<feature type="domain" description="PEGA" evidence="1">
    <location>
        <begin position="112"/>
        <end position="176"/>
    </location>
</feature>